<feature type="signal peptide" evidence="1">
    <location>
        <begin position="1"/>
        <end position="21"/>
    </location>
</feature>
<dbReference type="GO" id="GO:0005615">
    <property type="term" value="C:extracellular space"/>
    <property type="evidence" value="ECO:0007669"/>
    <property type="project" value="TreeGrafter"/>
</dbReference>
<evidence type="ECO:0000313" key="3">
    <source>
        <dbReference type="Proteomes" id="UP001219934"/>
    </source>
</evidence>
<proteinExistence type="predicted"/>
<keyword evidence="1" id="KW-0732">Signal</keyword>
<reference evidence="2" key="1">
    <citation type="submission" date="2022-11" db="EMBL/GenBank/DDBJ databases">
        <title>Chromosome-level genome of Pogonophryne albipinna.</title>
        <authorList>
            <person name="Jo E."/>
        </authorList>
    </citation>
    <scope>NUCLEOTIDE SEQUENCE</scope>
    <source>
        <strain evidence="2">SGF0006</strain>
        <tissue evidence="2">Muscle</tissue>
    </source>
</reference>
<name>A0AAD6A778_9TELE</name>
<evidence type="ECO:0000313" key="2">
    <source>
        <dbReference type="EMBL" id="KAJ4919502.1"/>
    </source>
</evidence>
<dbReference type="PANTHER" id="PTHR46943">
    <property type="entry name" value="PENTRAXIN-RELATED PROTEIN PTX3"/>
    <property type="match status" value="1"/>
</dbReference>
<dbReference type="Proteomes" id="UP001219934">
    <property type="component" value="Unassembled WGS sequence"/>
</dbReference>
<accession>A0AAD6A778</accession>
<protein>
    <recommendedName>
        <fullName evidence="4">Pentraxin-related protein PTX3</fullName>
    </recommendedName>
</protein>
<evidence type="ECO:0000256" key="1">
    <source>
        <dbReference type="SAM" id="SignalP"/>
    </source>
</evidence>
<dbReference type="GO" id="GO:0045087">
    <property type="term" value="P:innate immune response"/>
    <property type="evidence" value="ECO:0007669"/>
    <property type="project" value="TreeGrafter"/>
</dbReference>
<comment type="caution">
    <text evidence="2">The sequence shown here is derived from an EMBL/GenBank/DDBJ whole genome shotgun (WGS) entry which is preliminary data.</text>
</comment>
<gene>
    <name evidence="2" type="ORF">JOQ06_021810</name>
</gene>
<evidence type="ECO:0008006" key="4">
    <source>
        <dbReference type="Google" id="ProtNLM"/>
    </source>
</evidence>
<sequence>MHVFGMWRVLCVLGFIGASLCVNEVEFEGNFAESYDNEISQDQQEGETPDTPCQHAGFSRWDKLFIALEDSHMRQNMLLESLEQCCGGMASLRTQVDKLAKGTCHQCRPSLESACKAQADQASVKLQHGLLKLHSEEEERERRLNDTLHQLMHIGHDGNARLKRLEENRSQPTPRPRPGGLGALAFGLGIKPFTSGVQEQEVTPPMDTATMERALVAIATELQKVHLQLSSVIERAGSLRKERGDT</sequence>
<dbReference type="EMBL" id="JAPTMU010000283">
    <property type="protein sequence ID" value="KAJ4919502.1"/>
    <property type="molecule type" value="Genomic_DNA"/>
</dbReference>
<dbReference type="GO" id="GO:0001849">
    <property type="term" value="F:complement component C1q complex binding"/>
    <property type="evidence" value="ECO:0007669"/>
    <property type="project" value="TreeGrafter"/>
</dbReference>
<dbReference type="AlphaFoldDB" id="A0AAD6A778"/>
<keyword evidence="3" id="KW-1185">Reference proteome</keyword>
<feature type="chain" id="PRO_5042225461" description="Pentraxin-related protein PTX3" evidence="1">
    <location>
        <begin position="22"/>
        <end position="246"/>
    </location>
</feature>
<organism evidence="2 3">
    <name type="scientific">Pogonophryne albipinna</name>
    <dbReference type="NCBI Taxonomy" id="1090488"/>
    <lineage>
        <taxon>Eukaryota</taxon>
        <taxon>Metazoa</taxon>
        <taxon>Chordata</taxon>
        <taxon>Craniata</taxon>
        <taxon>Vertebrata</taxon>
        <taxon>Euteleostomi</taxon>
        <taxon>Actinopterygii</taxon>
        <taxon>Neopterygii</taxon>
        <taxon>Teleostei</taxon>
        <taxon>Neoteleostei</taxon>
        <taxon>Acanthomorphata</taxon>
        <taxon>Eupercaria</taxon>
        <taxon>Perciformes</taxon>
        <taxon>Notothenioidei</taxon>
        <taxon>Pogonophryne</taxon>
    </lineage>
</organism>
<dbReference type="PANTHER" id="PTHR46943:SF1">
    <property type="entry name" value="PENTRAXIN-RELATED PROTEIN PTX3"/>
    <property type="match status" value="1"/>
</dbReference>
<dbReference type="InterPro" id="IPR042837">
    <property type="entry name" value="PTX3"/>
</dbReference>